<evidence type="ECO:0000259" key="1">
    <source>
        <dbReference type="Pfam" id="PF13966"/>
    </source>
</evidence>
<organism evidence="2 3">
    <name type="scientific">Cannabis sativa</name>
    <name type="common">Hemp</name>
    <name type="synonym">Marijuana</name>
    <dbReference type="NCBI Taxonomy" id="3483"/>
    <lineage>
        <taxon>Eukaryota</taxon>
        <taxon>Viridiplantae</taxon>
        <taxon>Streptophyta</taxon>
        <taxon>Embryophyta</taxon>
        <taxon>Tracheophyta</taxon>
        <taxon>Spermatophyta</taxon>
        <taxon>Magnoliopsida</taxon>
        <taxon>eudicotyledons</taxon>
        <taxon>Gunneridae</taxon>
        <taxon>Pentapetalae</taxon>
        <taxon>rosids</taxon>
        <taxon>fabids</taxon>
        <taxon>Rosales</taxon>
        <taxon>Cannabaceae</taxon>
        <taxon>Cannabis</taxon>
    </lineage>
</organism>
<dbReference type="Pfam" id="PF13966">
    <property type="entry name" value="zf-RVT"/>
    <property type="match status" value="1"/>
</dbReference>
<evidence type="ECO:0000313" key="3">
    <source>
        <dbReference type="Proteomes" id="UP000525078"/>
    </source>
</evidence>
<feature type="domain" description="Reverse transcriptase zinc-binding" evidence="1">
    <location>
        <begin position="9"/>
        <end position="64"/>
    </location>
</feature>
<dbReference type="InterPro" id="IPR026960">
    <property type="entry name" value="RVT-Znf"/>
</dbReference>
<proteinExistence type="predicted"/>
<dbReference type="EMBL" id="JAATIP010000009">
    <property type="protein sequence ID" value="KAF4394782.1"/>
    <property type="molecule type" value="Genomic_DNA"/>
</dbReference>
<dbReference type="AlphaFoldDB" id="A0A7J6HHL8"/>
<gene>
    <name evidence="2" type="ORF">F8388_015688</name>
</gene>
<reference evidence="2 3" key="1">
    <citation type="journal article" date="2020" name="bioRxiv">
        <title>Sequence and annotation of 42 cannabis genomes reveals extensive copy number variation in cannabinoid synthesis and pathogen resistance genes.</title>
        <authorList>
            <person name="Mckernan K.J."/>
            <person name="Helbert Y."/>
            <person name="Kane L.T."/>
            <person name="Ebling H."/>
            <person name="Zhang L."/>
            <person name="Liu B."/>
            <person name="Eaton Z."/>
            <person name="Mclaughlin S."/>
            <person name="Kingan S."/>
            <person name="Baybayan P."/>
            <person name="Concepcion G."/>
            <person name="Jordan M."/>
            <person name="Riva A."/>
            <person name="Barbazuk W."/>
            <person name="Harkins T."/>
        </authorList>
    </citation>
    <scope>NUCLEOTIDE SEQUENCE [LARGE SCALE GENOMIC DNA]</scope>
    <source>
        <strain evidence="3">cv. Jamaican Lion 4</strain>
        <tissue evidence="2">Leaf</tissue>
    </source>
</reference>
<name>A0A7J6HHL8_CANSA</name>
<sequence length="85" mass="10016">MLRESITSMSCEHRFIFWQIINEHLLTRDHLSSFMTIPSDLCVVCESDLETHNHLFVDCIYTRKLVDSVETWAGCLSWPKSLREL</sequence>
<accession>A0A7J6HHL8</accession>
<evidence type="ECO:0000313" key="2">
    <source>
        <dbReference type="EMBL" id="KAF4394782.1"/>
    </source>
</evidence>
<comment type="caution">
    <text evidence="2">The sequence shown here is derived from an EMBL/GenBank/DDBJ whole genome shotgun (WGS) entry which is preliminary data.</text>
</comment>
<dbReference type="Proteomes" id="UP000525078">
    <property type="component" value="Unassembled WGS sequence"/>
</dbReference>
<protein>
    <recommendedName>
        <fullName evidence="1">Reverse transcriptase zinc-binding domain-containing protein</fullName>
    </recommendedName>
</protein>